<evidence type="ECO:0000313" key="6">
    <source>
        <dbReference type="Proteomes" id="UP000199213"/>
    </source>
</evidence>
<evidence type="ECO:0000256" key="2">
    <source>
        <dbReference type="ARBA" id="ARBA00022801"/>
    </source>
</evidence>
<dbReference type="SUPFAM" id="SSF53955">
    <property type="entry name" value="Lysozyme-like"/>
    <property type="match status" value="1"/>
</dbReference>
<evidence type="ECO:0000256" key="3">
    <source>
        <dbReference type="SAM" id="SignalP"/>
    </source>
</evidence>
<dbReference type="InterPro" id="IPR023346">
    <property type="entry name" value="Lysozyme-like_dom_sf"/>
</dbReference>
<feature type="domain" description="Resuscitation-promoting factor core lysozyme-like" evidence="4">
    <location>
        <begin position="38"/>
        <end position="112"/>
    </location>
</feature>
<proteinExistence type="inferred from homology"/>
<evidence type="ECO:0000313" key="5">
    <source>
        <dbReference type="EMBL" id="SDJ66985.1"/>
    </source>
</evidence>
<keyword evidence="3" id="KW-0732">Signal</keyword>
<feature type="chain" id="PRO_5011540730" evidence="3">
    <location>
        <begin position="30"/>
        <end position="120"/>
    </location>
</feature>
<evidence type="ECO:0000256" key="1">
    <source>
        <dbReference type="ARBA" id="ARBA00010830"/>
    </source>
</evidence>
<dbReference type="Pfam" id="PF06737">
    <property type="entry name" value="Transglycosylas"/>
    <property type="match status" value="1"/>
</dbReference>
<dbReference type="InterPro" id="IPR010618">
    <property type="entry name" value="RPF"/>
</dbReference>
<name>A0A1G8VNJ1_ACTMZ</name>
<sequence>MRARHVPRGAILLAVALTAIPGAGAPAVAAEHQRTAPGKVWDRLARCESGGNWYINTGNGYYGGLQFLRSTWAAYGGERYAHYPHRAARAEQIEVASRLRDARGGYGAWPSCARRLGLPR</sequence>
<dbReference type="GO" id="GO:0016787">
    <property type="term" value="F:hydrolase activity"/>
    <property type="evidence" value="ECO:0007669"/>
    <property type="project" value="UniProtKB-KW"/>
</dbReference>
<reference evidence="6" key="1">
    <citation type="submission" date="2016-10" db="EMBL/GenBank/DDBJ databases">
        <authorList>
            <person name="Varghese N."/>
            <person name="Submissions S."/>
        </authorList>
    </citation>
    <scope>NUCLEOTIDE SEQUENCE [LARGE SCALE GENOMIC DNA]</scope>
    <source>
        <strain evidence="6">DSM 45460</strain>
    </source>
</reference>
<keyword evidence="6" id="KW-1185">Reference proteome</keyword>
<dbReference type="Proteomes" id="UP000199213">
    <property type="component" value="Unassembled WGS sequence"/>
</dbReference>
<accession>A0A1G8VNJ1</accession>
<keyword evidence="2" id="KW-0378">Hydrolase</keyword>
<dbReference type="AlphaFoldDB" id="A0A1G8VNJ1"/>
<dbReference type="CDD" id="cd13925">
    <property type="entry name" value="RPF"/>
    <property type="match status" value="1"/>
</dbReference>
<dbReference type="EMBL" id="FNFM01000001">
    <property type="protein sequence ID" value="SDJ66985.1"/>
    <property type="molecule type" value="Genomic_DNA"/>
</dbReference>
<comment type="similarity">
    <text evidence="1">Belongs to the transglycosylase family. Rpf subfamily.</text>
</comment>
<protein>
    <submittedName>
        <fullName evidence="5">Transglycosylase-like domain-containing protein</fullName>
    </submittedName>
</protein>
<feature type="signal peptide" evidence="3">
    <location>
        <begin position="1"/>
        <end position="29"/>
    </location>
</feature>
<evidence type="ECO:0000259" key="4">
    <source>
        <dbReference type="Pfam" id="PF06737"/>
    </source>
</evidence>
<dbReference type="Gene3D" id="1.10.530.10">
    <property type="match status" value="1"/>
</dbReference>
<gene>
    <name evidence="5" type="ORF">SAMN04487820_101175</name>
</gene>
<dbReference type="OrthoDB" id="1404170at2"/>
<organism evidence="5 6">
    <name type="scientific">Actinopolyspora mzabensis</name>
    <dbReference type="NCBI Taxonomy" id="995066"/>
    <lineage>
        <taxon>Bacteria</taxon>
        <taxon>Bacillati</taxon>
        <taxon>Actinomycetota</taxon>
        <taxon>Actinomycetes</taxon>
        <taxon>Actinopolysporales</taxon>
        <taxon>Actinopolysporaceae</taxon>
        <taxon>Actinopolyspora</taxon>
    </lineage>
</organism>